<reference evidence="2 3" key="1">
    <citation type="submission" date="2024-01" db="EMBL/GenBank/DDBJ databases">
        <authorList>
            <person name="Waweru B."/>
        </authorList>
    </citation>
    <scope>NUCLEOTIDE SEQUENCE [LARGE SCALE GENOMIC DNA]</scope>
</reference>
<accession>A0AAV1RFK6</accession>
<proteinExistence type="predicted"/>
<feature type="compositionally biased region" description="Basic and acidic residues" evidence="1">
    <location>
        <begin position="195"/>
        <end position="204"/>
    </location>
</feature>
<sequence>MASICLSICSTSIPLAAPPKPARRTTASASSACSQSQICRCFLPLTSTSASGRLSCTRSRKQRKQMQVVCMAPDEEKLTRRSPLDFPIVQPTNPVVQLFKLPYFIHTIIRDENLIPEVGVLQPDVHLACGASKAAEWERPKPGRRPDIFPQFSPMKTPIPPPLPYDPPEEDEEEEEEKKKEEEEEDPEKEEEPDKPEKQSIENA</sequence>
<evidence type="ECO:0000313" key="2">
    <source>
        <dbReference type="EMBL" id="CAK7334958.1"/>
    </source>
</evidence>
<dbReference type="PANTHER" id="PTHR35713">
    <property type="entry name" value="ARGININE/SERINE-RICH-LIKE SPLICING FACTOR"/>
    <property type="match status" value="1"/>
</dbReference>
<dbReference type="Proteomes" id="UP001314170">
    <property type="component" value="Unassembled WGS sequence"/>
</dbReference>
<evidence type="ECO:0000256" key="1">
    <source>
        <dbReference type="SAM" id="MobiDB-lite"/>
    </source>
</evidence>
<dbReference type="PANTHER" id="PTHR35713:SF1">
    <property type="entry name" value="ARGININE_SERINE-RICH-LIKE SPLICING FACTOR"/>
    <property type="match status" value="1"/>
</dbReference>
<keyword evidence="3" id="KW-1185">Reference proteome</keyword>
<feature type="compositionally biased region" description="Basic and acidic residues" evidence="1">
    <location>
        <begin position="135"/>
        <end position="147"/>
    </location>
</feature>
<dbReference type="EMBL" id="CAWUPB010000956">
    <property type="protein sequence ID" value="CAK7334958.1"/>
    <property type="molecule type" value="Genomic_DNA"/>
</dbReference>
<comment type="caution">
    <text evidence="2">The sequence shown here is derived from an EMBL/GenBank/DDBJ whole genome shotgun (WGS) entry which is preliminary data.</text>
</comment>
<name>A0AAV1RFK6_9ROSI</name>
<evidence type="ECO:0000313" key="3">
    <source>
        <dbReference type="Proteomes" id="UP001314170"/>
    </source>
</evidence>
<gene>
    <name evidence="2" type="ORF">DCAF_LOCUS10160</name>
</gene>
<organism evidence="2 3">
    <name type="scientific">Dovyalis caffra</name>
    <dbReference type="NCBI Taxonomy" id="77055"/>
    <lineage>
        <taxon>Eukaryota</taxon>
        <taxon>Viridiplantae</taxon>
        <taxon>Streptophyta</taxon>
        <taxon>Embryophyta</taxon>
        <taxon>Tracheophyta</taxon>
        <taxon>Spermatophyta</taxon>
        <taxon>Magnoliopsida</taxon>
        <taxon>eudicotyledons</taxon>
        <taxon>Gunneridae</taxon>
        <taxon>Pentapetalae</taxon>
        <taxon>rosids</taxon>
        <taxon>fabids</taxon>
        <taxon>Malpighiales</taxon>
        <taxon>Salicaceae</taxon>
        <taxon>Flacourtieae</taxon>
        <taxon>Dovyalis</taxon>
    </lineage>
</organism>
<feature type="compositionally biased region" description="Acidic residues" evidence="1">
    <location>
        <begin position="167"/>
        <end position="194"/>
    </location>
</feature>
<feature type="compositionally biased region" description="Pro residues" evidence="1">
    <location>
        <begin position="157"/>
        <end position="166"/>
    </location>
</feature>
<dbReference type="AlphaFoldDB" id="A0AAV1RFK6"/>
<feature type="region of interest" description="Disordered" evidence="1">
    <location>
        <begin position="133"/>
        <end position="204"/>
    </location>
</feature>
<protein>
    <submittedName>
        <fullName evidence="2">Uncharacterized protein</fullName>
    </submittedName>
</protein>